<dbReference type="RefSeq" id="XP_001434920.1">
    <property type="nucleotide sequence ID" value="XM_001434883.1"/>
</dbReference>
<organism evidence="3 4">
    <name type="scientific">Paramecium tetraurelia</name>
    <dbReference type="NCBI Taxonomy" id="5888"/>
    <lineage>
        <taxon>Eukaryota</taxon>
        <taxon>Sar</taxon>
        <taxon>Alveolata</taxon>
        <taxon>Ciliophora</taxon>
        <taxon>Intramacronucleata</taxon>
        <taxon>Oligohymenophorea</taxon>
        <taxon>Peniculida</taxon>
        <taxon>Parameciidae</taxon>
        <taxon>Paramecium</taxon>
    </lineage>
</organism>
<evidence type="ECO:0000313" key="3">
    <source>
        <dbReference type="EMBL" id="CAK67523.1"/>
    </source>
</evidence>
<dbReference type="AlphaFoldDB" id="A0C9Q6"/>
<evidence type="ECO:0000256" key="1">
    <source>
        <dbReference type="SAM" id="Coils"/>
    </source>
</evidence>
<feature type="compositionally biased region" description="Basic residues" evidence="2">
    <location>
        <begin position="1"/>
        <end position="10"/>
    </location>
</feature>
<feature type="compositionally biased region" description="Polar residues" evidence="2">
    <location>
        <begin position="21"/>
        <end position="31"/>
    </location>
</feature>
<feature type="compositionally biased region" description="Acidic residues" evidence="2">
    <location>
        <begin position="377"/>
        <end position="386"/>
    </location>
</feature>
<feature type="region of interest" description="Disordered" evidence="2">
    <location>
        <begin position="114"/>
        <end position="150"/>
    </location>
</feature>
<evidence type="ECO:0008006" key="5">
    <source>
        <dbReference type="Google" id="ProtNLM"/>
    </source>
</evidence>
<dbReference type="KEGG" id="ptm:GSPATT00006829001"/>
<dbReference type="InParanoid" id="A0C9Q6"/>
<feature type="region of interest" description="Disordered" evidence="2">
    <location>
        <begin position="370"/>
        <end position="396"/>
    </location>
</feature>
<feature type="coiled-coil region" evidence="1">
    <location>
        <begin position="41"/>
        <end position="94"/>
    </location>
</feature>
<name>A0C9Q6_PARTE</name>
<feature type="compositionally biased region" description="Polar residues" evidence="2">
    <location>
        <begin position="131"/>
        <end position="148"/>
    </location>
</feature>
<dbReference type="EMBL" id="CT868052">
    <property type="protein sequence ID" value="CAK67523.1"/>
    <property type="molecule type" value="Genomic_DNA"/>
</dbReference>
<keyword evidence="4" id="KW-1185">Reference proteome</keyword>
<evidence type="ECO:0000313" key="4">
    <source>
        <dbReference type="Proteomes" id="UP000000600"/>
    </source>
</evidence>
<proteinExistence type="predicted"/>
<gene>
    <name evidence="3" type="ORF">GSPATT00006829001</name>
</gene>
<dbReference type="Proteomes" id="UP000000600">
    <property type="component" value="Unassembled WGS sequence"/>
</dbReference>
<dbReference type="HOGENOM" id="CLU_361117_0_0_1"/>
<dbReference type="OrthoDB" id="302510at2759"/>
<reference evidence="3 4" key="1">
    <citation type="journal article" date="2006" name="Nature">
        <title>Global trends of whole-genome duplications revealed by the ciliate Paramecium tetraurelia.</title>
        <authorList>
            <consortium name="Genoscope"/>
            <person name="Aury J.-M."/>
            <person name="Jaillon O."/>
            <person name="Duret L."/>
            <person name="Noel B."/>
            <person name="Jubin C."/>
            <person name="Porcel B.M."/>
            <person name="Segurens B."/>
            <person name="Daubin V."/>
            <person name="Anthouard V."/>
            <person name="Aiach N."/>
            <person name="Arnaiz O."/>
            <person name="Billaut A."/>
            <person name="Beisson J."/>
            <person name="Blanc I."/>
            <person name="Bouhouche K."/>
            <person name="Camara F."/>
            <person name="Duharcourt S."/>
            <person name="Guigo R."/>
            <person name="Gogendeau D."/>
            <person name="Katinka M."/>
            <person name="Keller A.-M."/>
            <person name="Kissmehl R."/>
            <person name="Klotz C."/>
            <person name="Koll F."/>
            <person name="Le Moue A."/>
            <person name="Lepere C."/>
            <person name="Malinsky S."/>
            <person name="Nowacki M."/>
            <person name="Nowak J.K."/>
            <person name="Plattner H."/>
            <person name="Poulain J."/>
            <person name="Ruiz F."/>
            <person name="Serrano V."/>
            <person name="Zagulski M."/>
            <person name="Dessen P."/>
            <person name="Betermier M."/>
            <person name="Weissenbach J."/>
            <person name="Scarpelli C."/>
            <person name="Schachter V."/>
            <person name="Sperling L."/>
            <person name="Meyer E."/>
            <person name="Cohen J."/>
            <person name="Wincker P."/>
        </authorList>
    </citation>
    <scope>NUCLEOTIDE SEQUENCE [LARGE SCALE GENOMIC DNA]</scope>
    <source>
        <strain evidence="3 4">Stock d4-2</strain>
    </source>
</reference>
<protein>
    <recommendedName>
        <fullName evidence="5">RPGR-interacting protein 1 first C2 domain-containing protein</fullName>
    </recommendedName>
</protein>
<feature type="compositionally biased region" description="Basic and acidic residues" evidence="2">
    <location>
        <begin position="387"/>
        <end position="396"/>
    </location>
</feature>
<evidence type="ECO:0000256" key="2">
    <source>
        <dbReference type="SAM" id="MobiDB-lite"/>
    </source>
</evidence>
<dbReference type="GeneID" id="5020705"/>
<feature type="compositionally biased region" description="Basic and acidic residues" evidence="2">
    <location>
        <begin position="114"/>
        <end position="125"/>
    </location>
</feature>
<feature type="coiled-coil region" evidence="1">
    <location>
        <begin position="418"/>
        <end position="452"/>
    </location>
</feature>
<keyword evidence="1" id="KW-0175">Coiled coil</keyword>
<feature type="region of interest" description="Disordered" evidence="2">
    <location>
        <begin position="1"/>
        <end position="31"/>
    </location>
</feature>
<dbReference type="OMA" id="WIDYEIL"/>
<accession>A0C9Q6</accession>
<sequence length="775" mass="91608">MQKYFNKKSKSPFLNDKSPKIGNSSKDQSINNENFTREQTIEKLILQLDLIRRKHEQEKREMTEAFNLQIQTKIKQHQISENEYQQKNQLLEQLLFQEQSKTIHLTRIFQDKQKSIPTNDKDQQKNKFQQSEISQDSQRNNTKVQTKQTPKDNSVKMLLDIINNIQANVVRHSKIKRLNISWIDYEILETDLQKQKDLSKSLAKINQIFDKFFSIINDNSAPSLSPYRVPNTPKQFNNIDKQVITTKEHAKAKLCNIQTQTTEIITKTHKLEQTDISNKLSKLIQTDQIEDPFNNQKQIKQTNQQSSTSQLIKCQNQAQQTEKIEVKFEVCRALSISLSNQINQVKVKQISTEVQTDLIDRESLIKQIKHNSKITEKDEEEDEEQNNESKKQNLKFDKEIENDSESIFDCNKPDYDSVIEHHEELVDLRRECQEKNEKIINLEITLRQLFKEQGQFQFDNLITSEQHSLEELSSNKWLIKLKDHEAQQKQTIGILGQDLNLLKNTIKAIFNDELQVNLELNQFAVQYYDNDFLENYKLDIMIKSIQFPEKIIVNSKLNFEHQQFQKFWIDFMISHCSVFIYLCKNCNEDDFRMIDYLKENNKKLIIITFSDLQIENFYNYNNYKQNIDYQILKIQENKNILSSVCKEILQSDWDWVDVEDSLLVQLQSHIQNIIGNEDCTQLQIKEDGIFEISVINDELNYDSILSFPYIKSKEKQDDQIQLCLELWEFGQIQDVKCVDTQILIVIDSYILLEQMDIKTQLHSIDDNKILLSITQ</sequence>